<dbReference type="CDD" id="cd16841">
    <property type="entry name" value="RraA_family"/>
    <property type="match status" value="1"/>
</dbReference>
<evidence type="ECO:0000313" key="1">
    <source>
        <dbReference type="EMBL" id="SVA73450.1"/>
    </source>
</evidence>
<dbReference type="InterPro" id="IPR005493">
    <property type="entry name" value="RraA/RraA-like"/>
</dbReference>
<protein>
    <recommendedName>
        <fullName evidence="2">Acyl transferase</fullName>
    </recommendedName>
</protein>
<dbReference type="InterPro" id="IPR036704">
    <property type="entry name" value="RraA/RraA-like_sf"/>
</dbReference>
<dbReference type="SUPFAM" id="SSF89562">
    <property type="entry name" value="RraA-like"/>
    <property type="match status" value="1"/>
</dbReference>
<dbReference type="Gene3D" id="3.50.30.40">
    <property type="entry name" value="Ribonuclease E inhibitor RraA/RraA-like"/>
    <property type="match status" value="1"/>
</dbReference>
<dbReference type="EMBL" id="UINC01017652">
    <property type="protein sequence ID" value="SVA73450.1"/>
    <property type="molecule type" value="Genomic_DNA"/>
</dbReference>
<proteinExistence type="predicted"/>
<gene>
    <name evidence="1" type="ORF">METZ01_LOCUS126304</name>
</gene>
<organism evidence="1">
    <name type="scientific">marine metagenome</name>
    <dbReference type="NCBI Taxonomy" id="408172"/>
    <lineage>
        <taxon>unclassified sequences</taxon>
        <taxon>metagenomes</taxon>
        <taxon>ecological metagenomes</taxon>
    </lineage>
</organism>
<dbReference type="AlphaFoldDB" id="A0A381Y998"/>
<reference evidence="1" key="1">
    <citation type="submission" date="2018-05" db="EMBL/GenBank/DDBJ databases">
        <authorList>
            <person name="Lanie J.A."/>
            <person name="Ng W.-L."/>
            <person name="Kazmierczak K.M."/>
            <person name="Andrzejewski T.M."/>
            <person name="Davidsen T.M."/>
            <person name="Wayne K.J."/>
            <person name="Tettelin H."/>
            <person name="Glass J.I."/>
            <person name="Rusch D."/>
            <person name="Podicherti R."/>
            <person name="Tsui H.-C.T."/>
            <person name="Winkler M.E."/>
        </authorList>
    </citation>
    <scope>NUCLEOTIDE SEQUENCE</scope>
</reference>
<dbReference type="Pfam" id="PF03737">
    <property type="entry name" value="RraA-like"/>
    <property type="match status" value="1"/>
</dbReference>
<sequence>MKDSSLNEEELAALRAWDTPTICNALEITSPERRAIGFTVEPLVCAFPGLDPIVGYARTAQIRSHEPSTRPGSDLRDQRLDYYRYVAKAPGPTVAVIQDMDGPRRGYGAFWGEVQSTIHSSLNCLGAVTDGSVRDIDAVAPGFQFIADRIGPSHAHVHLEDFGKNVNVAGMLVKSGDLIHADRHGAVVVPHDVARDIPDACELLVRREAIILDACRQPDFDVEMLGRAMASSVDIH</sequence>
<name>A0A381Y998_9ZZZZ</name>
<accession>A0A381Y998</accession>
<evidence type="ECO:0008006" key="2">
    <source>
        <dbReference type="Google" id="ProtNLM"/>
    </source>
</evidence>